<feature type="chain" id="PRO_5012121989" evidence="1">
    <location>
        <begin position="20"/>
        <end position="338"/>
    </location>
</feature>
<evidence type="ECO:0000313" key="3">
    <source>
        <dbReference type="Proteomes" id="UP000191500"/>
    </source>
</evidence>
<evidence type="ECO:0000313" key="2">
    <source>
        <dbReference type="EMBL" id="OQE37228.1"/>
    </source>
</evidence>
<dbReference type="STRING" id="36646.A0A1V6UFK6"/>
<evidence type="ECO:0000256" key="1">
    <source>
        <dbReference type="SAM" id="SignalP"/>
    </source>
</evidence>
<dbReference type="AlphaFoldDB" id="A0A1V6UFK6"/>
<protein>
    <submittedName>
        <fullName evidence="2">Uncharacterized protein</fullName>
    </submittedName>
</protein>
<dbReference type="Proteomes" id="UP000191500">
    <property type="component" value="Unassembled WGS sequence"/>
</dbReference>
<accession>A0A1V6UFK6</accession>
<organism evidence="2 3">
    <name type="scientific">Penicillium coprophilum</name>
    <dbReference type="NCBI Taxonomy" id="36646"/>
    <lineage>
        <taxon>Eukaryota</taxon>
        <taxon>Fungi</taxon>
        <taxon>Dikarya</taxon>
        <taxon>Ascomycota</taxon>
        <taxon>Pezizomycotina</taxon>
        <taxon>Eurotiomycetes</taxon>
        <taxon>Eurotiomycetidae</taxon>
        <taxon>Eurotiales</taxon>
        <taxon>Aspergillaceae</taxon>
        <taxon>Penicillium</taxon>
    </lineage>
</organism>
<proteinExistence type="predicted"/>
<feature type="signal peptide" evidence="1">
    <location>
        <begin position="1"/>
        <end position="19"/>
    </location>
</feature>
<keyword evidence="3" id="KW-1185">Reference proteome</keyword>
<dbReference type="EMBL" id="MDDG01000010">
    <property type="protein sequence ID" value="OQE37228.1"/>
    <property type="molecule type" value="Genomic_DNA"/>
</dbReference>
<name>A0A1V6UFK6_9EURO</name>
<reference evidence="3" key="1">
    <citation type="journal article" date="2017" name="Nat. Microbiol.">
        <title>Global analysis of biosynthetic gene clusters reveals vast potential of secondary metabolite production in Penicillium species.</title>
        <authorList>
            <person name="Nielsen J.C."/>
            <person name="Grijseels S."/>
            <person name="Prigent S."/>
            <person name="Ji B."/>
            <person name="Dainat J."/>
            <person name="Nielsen K.F."/>
            <person name="Frisvad J.C."/>
            <person name="Workman M."/>
            <person name="Nielsen J."/>
        </authorList>
    </citation>
    <scope>NUCLEOTIDE SEQUENCE [LARGE SCALE GENOMIC DNA]</scope>
    <source>
        <strain evidence="3">IBT 31321</strain>
    </source>
</reference>
<gene>
    <name evidence="2" type="ORF">PENCOP_c010G08407</name>
</gene>
<keyword evidence="1" id="KW-0732">Signal</keyword>
<comment type="caution">
    <text evidence="2">The sequence shown here is derived from an EMBL/GenBank/DDBJ whole genome shotgun (WGS) entry which is preliminary data.</text>
</comment>
<sequence length="338" mass="36434">MSLSKYTLLALSLVLGTWALDRTTSAPAGGVPEYTGQPVDDYSPVLPTLIYNCDNLPSICKNVEEYLVDNAIQIGAGLDFHYDSDPKSTEKRRRKSCPSKGAWVNVLPFPCGSDPAQPNVMPGNLPARVGPLATWQGPEFEMEIPNLLGTGPSGMRYTCDEFPAASWIEGGVNNLPPYTSVYCAPKAVSCESDTWANVQAQYGPGVYPNTQSEQDWQARAHALLGNYAKARSQWQDPVMKFHFTTTALGAASAATAAQVVMPAYPNNPGGTAVANTKRDSIEEIDGRIHCTGKFCATLKEAGFALEVPPPTTSYKMLKDAGDETEPDSPHATLHILTF</sequence>